<keyword evidence="1" id="KW-0732">Signal</keyword>
<reference evidence="2 3" key="1">
    <citation type="journal article" date="2011" name="Stand. Genomic Sci.">
        <title>Complete genome sequence of Marivirga tractuosa type strain (H-43).</title>
        <authorList>
            <person name="Pagani I."/>
            <person name="Chertkov O."/>
            <person name="Lapidus A."/>
            <person name="Lucas S."/>
            <person name="Del Rio T.G."/>
            <person name="Tice H."/>
            <person name="Copeland A."/>
            <person name="Cheng J.F."/>
            <person name="Nolan M."/>
            <person name="Saunders E."/>
            <person name="Pitluck S."/>
            <person name="Held B."/>
            <person name="Goodwin L."/>
            <person name="Liolios K."/>
            <person name="Ovchinikova G."/>
            <person name="Ivanova N."/>
            <person name="Mavromatis K."/>
            <person name="Pati A."/>
            <person name="Chen A."/>
            <person name="Palaniappan K."/>
            <person name="Land M."/>
            <person name="Hauser L."/>
            <person name="Jeffries C.D."/>
            <person name="Detter J.C."/>
            <person name="Han C."/>
            <person name="Tapia R."/>
            <person name="Ngatchou-Djao O.D."/>
            <person name="Rohde M."/>
            <person name="Goker M."/>
            <person name="Spring S."/>
            <person name="Sikorski J."/>
            <person name="Woyke T."/>
            <person name="Bristow J."/>
            <person name="Eisen J.A."/>
            <person name="Markowitz V."/>
            <person name="Hugenholtz P."/>
            <person name="Klenk H.P."/>
            <person name="Kyrpides N.C."/>
        </authorList>
    </citation>
    <scope>NUCLEOTIDE SEQUENCE [LARGE SCALE GENOMIC DNA]</scope>
    <source>
        <strain evidence="3">ATCC 23168 / DSM 4126 / NBRC 15989 / NCIMB 1408 / VKM B-1430 / H-43</strain>
    </source>
</reference>
<evidence type="ECO:0000256" key="1">
    <source>
        <dbReference type="SAM" id="SignalP"/>
    </source>
</evidence>
<dbReference type="EMBL" id="CP002349">
    <property type="protein sequence ID" value="ADR22187.1"/>
    <property type="molecule type" value="Genomic_DNA"/>
</dbReference>
<sequence length="232" mass="27471">MKILKQKTNIIYLFFLISTQGFAQETNNEIDLKKVRETILESGNYMFPKSFIENLELDKYKTFYFDDNCLVHIPYKNREAKSWEKLSLICLFKKSGTTWQFHSIFPYYYDLKKIKESSHLFMSTNLFCEPDGSCNKFVVVSLFKDNTLSDLIKERGFNNELYLQRLQVFNHISQVKTYQGDTICNLPSLSALDFYNSSLKSYTVERKIMILEKVTQDSLTIKKFLDEEFIKE</sequence>
<feature type="signal peptide" evidence="1">
    <location>
        <begin position="1"/>
        <end position="23"/>
    </location>
</feature>
<dbReference type="AlphaFoldDB" id="E4TVT9"/>
<dbReference type="OrthoDB" id="9807041at2"/>
<organism evidence="2 3">
    <name type="scientific">Marivirga tractuosa (strain ATCC 23168 / DSM 4126 / NBRC 15989 / NCIMB 1408 / VKM B-1430 / H-43)</name>
    <name type="common">Microscilla tractuosa</name>
    <name type="synonym">Flexibacter tractuosus</name>
    <dbReference type="NCBI Taxonomy" id="643867"/>
    <lineage>
        <taxon>Bacteria</taxon>
        <taxon>Pseudomonadati</taxon>
        <taxon>Bacteroidota</taxon>
        <taxon>Cytophagia</taxon>
        <taxon>Cytophagales</taxon>
        <taxon>Marivirgaceae</taxon>
        <taxon>Marivirga</taxon>
    </lineage>
</organism>
<accession>E4TVT9</accession>
<gene>
    <name evidence="2" type="ordered locus">Ftrac_2205</name>
</gene>
<keyword evidence="3" id="KW-1185">Reference proteome</keyword>
<dbReference type="KEGG" id="mtt:Ftrac_2205"/>
<dbReference type="RefSeq" id="WP_013454330.1">
    <property type="nucleotide sequence ID" value="NC_014759.1"/>
</dbReference>
<name>E4TVT9_MARTH</name>
<evidence type="ECO:0000313" key="2">
    <source>
        <dbReference type="EMBL" id="ADR22187.1"/>
    </source>
</evidence>
<feature type="chain" id="PRO_5003187371" evidence="1">
    <location>
        <begin position="24"/>
        <end position="232"/>
    </location>
</feature>
<protein>
    <submittedName>
        <fullName evidence="2">Uncharacterized protein</fullName>
    </submittedName>
</protein>
<dbReference type="STRING" id="643867.Ftrac_2205"/>
<dbReference type="HOGENOM" id="CLU_1193699_0_0_10"/>
<proteinExistence type="predicted"/>
<dbReference type="Proteomes" id="UP000008720">
    <property type="component" value="Chromosome"/>
</dbReference>
<evidence type="ECO:0000313" key="3">
    <source>
        <dbReference type="Proteomes" id="UP000008720"/>
    </source>
</evidence>